<gene>
    <name evidence="1" type="ORF">O0I10_000844</name>
</gene>
<protein>
    <submittedName>
        <fullName evidence="1">Uncharacterized protein</fullName>
    </submittedName>
</protein>
<organism evidence="1 2">
    <name type="scientific">Lichtheimia ornata</name>
    <dbReference type="NCBI Taxonomy" id="688661"/>
    <lineage>
        <taxon>Eukaryota</taxon>
        <taxon>Fungi</taxon>
        <taxon>Fungi incertae sedis</taxon>
        <taxon>Mucoromycota</taxon>
        <taxon>Mucoromycotina</taxon>
        <taxon>Mucoromycetes</taxon>
        <taxon>Mucorales</taxon>
        <taxon>Lichtheimiaceae</taxon>
        <taxon>Lichtheimia</taxon>
    </lineage>
</organism>
<dbReference type="Proteomes" id="UP001234581">
    <property type="component" value="Unassembled WGS sequence"/>
</dbReference>
<name>A0AAD8DHZ9_9FUNG</name>
<dbReference type="EMBL" id="JARTCD010000002">
    <property type="protein sequence ID" value="KAJ8663599.1"/>
    <property type="molecule type" value="Genomic_DNA"/>
</dbReference>
<evidence type="ECO:0000313" key="2">
    <source>
        <dbReference type="Proteomes" id="UP001234581"/>
    </source>
</evidence>
<accession>A0AAD8DHZ9</accession>
<dbReference type="RefSeq" id="XP_058348511.1">
    <property type="nucleotide sequence ID" value="XM_058480947.1"/>
</dbReference>
<dbReference type="AlphaFoldDB" id="A0AAD8DHZ9"/>
<comment type="caution">
    <text evidence="1">The sequence shown here is derived from an EMBL/GenBank/DDBJ whole genome shotgun (WGS) entry which is preliminary data.</text>
</comment>
<keyword evidence="2" id="KW-1185">Reference proteome</keyword>
<proteinExistence type="predicted"/>
<dbReference type="GeneID" id="83208265"/>
<sequence>MDAASKKLDVLIKLMQRLLVIKGPAPINYVTIKGTIAAENLEEAGTWTSEQVAHLAHALRKYLLDSPPPPAIKTSFICNETTYINFVQQTQVLGITPSDPNSAAHTMIGNLQGVLKMEKNIDMETSYDVTILNRKNKIEGAGVKKLKNIISNLNGSDGFLGPLALDKVTASQRVNNLDTKNKSYFTLLDMKL</sequence>
<reference evidence="1 2" key="1">
    <citation type="submission" date="2023-03" db="EMBL/GenBank/DDBJ databases">
        <title>Genome sequence of Lichtheimia ornata CBS 291.66.</title>
        <authorList>
            <person name="Mohabir J.T."/>
            <person name="Shea T.P."/>
            <person name="Kurbessoian T."/>
            <person name="Berby B."/>
            <person name="Fontaine J."/>
            <person name="Livny J."/>
            <person name="Gnirke A."/>
            <person name="Stajich J.E."/>
            <person name="Cuomo C.A."/>
        </authorList>
    </citation>
    <scope>NUCLEOTIDE SEQUENCE [LARGE SCALE GENOMIC DNA]</scope>
    <source>
        <strain evidence="1">CBS 291.66</strain>
    </source>
</reference>
<evidence type="ECO:0000313" key="1">
    <source>
        <dbReference type="EMBL" id="KAJ8663599.1"/>
    </source>
</evidence>